<feature type="compositionally biased region" description="Polar residues" evidence="1">
    <location>
        <begin position="30"/>
        <end position="52"/>
    </location>
</feature>
<organism evidence="2">
    <name type="scientific">Vitrella brassicaformis</name>
    <dbReference type="NCBI Taxonomy" id="1169539"/>
    <lineage>
        <taxon>Eukaryota</taxon>
        <taxon>Sar</taxon>
        <taxon>Alveolata</taxon>
        <taxon>Colpodellida</taxon>
        <taxon>Vitrellaceae</taxon>
        <taxon>Vitrella</taxon>
    </lineage>
</organism>
<evidence type="ECO:0000313" key="2">
    <source>
        <dbReference type="EMBL" id="CAD9048917.1"/>
    </source>
</evidence>
<protein>
    <submittedName>
        <fullName evidence="2">Uncharacterized protein</fullName>
    </submittedName>
</protein>
<evidence type="ECO:0000256" key="1">
    <source>
        <dbReference type="SAM" id="MobiDB-lite"/>
    </source>
</evidence>
<gene>
    <name evidence="2" type="ORF">VBRA1451_LOCUS3975</name>
</gene>
<dbReference type="AlphaFoldDB" id="A0A7S1JPK8"/>
<sequence>MQAQHSSGQVETRGGQHNREIDTEEESDSARQTDNTVKSDQSATVSPPSSSCGRWVDAMYDAPARPPEGEGMEGNQGGRERDTPHIGGRAGRAAPVTDGTARLALVRSIPS</sequence>
<feature type="compositionally biased region" description="Polar residues" evidence="1">
    <location>
        <begin position="1"/>
        <end position="10"/>
    </location>
</feature>
<feature type="region of interest" description="Disordered" evidence="1">
    <location>
        <begin position="1"/>
        <end position="99"/>
    </location>
</feature>
<dbReference type="EMBL" id="HBGB01006998">
    <property type="protein sequence ID" value="CAD9048917.1"/>
    <property type="molecule type" value="Transcribed_RNA"/>
</dbReference>
<proteinExistence type="predicted"/>
<name>A0A7S1JPK8_9ALVE</name>
<accession>A0A7S1JPK8</accession>
<reference evidence="2" key="1">
    <citation type="submission" date="2021-01" db="EMBL/GenBank/DDBJ databases">
        <authorList>
            <person name="Corre E."/>
            <person name="Pelletier E."/>
            <person name="Niang G."/>
            <person name="Scheremetjew M."/>
            <person name="Finn R."/>
            <person name="Kale V."/>
            <person name="Holt S."/>
            <person name="Cochrane G."/>
            <person name="Meng A."/>
            <person name="Brown T."/>
            <person name="Cohen L."/>
        </authorList>
    </citation>
    <scope>NUCLEOTIDE SEQUENCE</scope>
    <source>
        <strain evidence="2">CCMP3346</strain>
    </source>
</reference>